<dbReference type="Pfam" id="PF13084">
    <property type="entry name" value="DUF3943"/>
    <property type="match status" value="1"/>
</dbReference>
<feature type="chain" id="PRO_5003329538" description="DUF3943 domain-containing protein" evidence="1">
    <location>
        <begin position="25"/>
        <end position="465"/>
    </location>
</feature>
<keyword evidence="1" id="KW-0732">Signal</keyword>
<dbReference type="InterPro" id="IPR025079">
    <property type="entry name" value="DUF3943"/>
</dbReference>
<dbReference type="InParanoid" id="F5YCG5"/>
<gene>
    <name evidence="3" type="ordered locus">TREAZ_2845</name>
</gene>
<reference evidence="3 4" key="2">
    <citation type="journal article" date="2011" name="ISME J.">
        <title>RNA-seq reveals cooperative metabolic interactions between two termite-gut spirochete species in co-culture.</title>
        <authorList>
            <person name="Rosenthal A.Z."/>
            <person name="Matson E.G."/>
            <person name="Eldar A."/>
            <person name="Leadbetter J.R."/>
        </authorList>
    </citation>
    <scope>NUCLEOTIDE SEQUENCE [LARGE SCALE GENOMIC DNA]</scope>
    <source>
        <strain evidence="4">ATCC BAA-888 / DSM 13862 / ZAS-9</strain>
    </source>
</reference>
<dbReference type="eggNOG" id="COG3047">
    <property type="taxonomic scope" value="Bacteria"/>
</dbReference>
<dbReference type="HOGENOM" id="CLU_587846_0_0_12"/>
<protein>
    <recommendedName>
        <fullName evidence="2">DUF3943 domain-containing protein</fullName>
    </recommendedName>
</protein>
<proteinExistence type="predicted"/>
<organism evidence="3 4">
    <name type="scientific">Leadbettera azotonutricia (strain ATCC BAA-888 / DSM 13862 / ZAS-9)</name>
    <name type="common">Treponema azotonutricium</name>
    <dbReference type="NCBI Taxonomy" id="545695"/>
    <lineage>
        <taxon>Bacteria</taxon>
        <taxon>Pseudomonadati</taxon>
        <taxon>Spirochaetota</taxon>
        <taxon>Spirochaetia</taxon>
        <taxon>Spirochaetales</taxon>
        <taxon>Breznakiellaceae</taxon>
        <taxon>Leadbettera</taxon>
    </lineage>
</organism>
<feature type="domain" description="DUF3943" evidence="2">
    <location>
        <begin position="76"/>
        <end position="159"/>
    </location>
</feature>
<evidence type="ECO:0000313" key="3">
    <source>
        <dbReference type="EMBL" id="AEF83448.1"/>
    </source>
</evidence>
<keyword evidence="4" id="KW-1185">Reference proteome</keyword>
<evidence type="ECO:0000256" key="1">
    <source>
        <dbReference type="SAM" id="SignalP"/>
    </source>
</evidence>
<evidence type="ECO:0000313" key="4">
    <source>
        <dbReference type="Proteomes" id="UP000009222"/>
    </source>
</evidence>
<reference evidence="4" key="1">
    <citation type="submission" date="2009-12" db="EMBL/GenBank/DDBJ databases">
        <title>Complete sequence of Treponema azotonutricium strain ZAS-9.</title>
        <authorList>
            <person name="Tetu S.G."/>
            <person name="Matson E."/>
            <person name="Ren Q."/>
            <person name="Seshadri R."/>
            <person name="Elbourne L."/>
            <person name="Hassan K.A."/>
            <person name="Durkin A."/>
            <person name="Radune D."/>
            <person name="Mohamoud Y."/>
            <person name="Shay R."/>
            <person name="Jin S."/>
            <person name="Zhang X."/>
            <person name="Lucey K."/>
            <person name="Ballor N.R."/>
            <person name="Ottesen E."/>
            <person name="Rosenthal R."/>
            <person name="Allen A."/>
            <person name="Leadbetter J.R."/>
            <person name="Paulsen I.T."/>
        </authorList>
    </citation>
    <scope>NUCLEOTIDE SEQUENCE [LARGE SCALE GENOMIC DNA]</scope>
    <source>
        <strain evidence="4">ATCC BAA-888 / DSM 13862 / ZAS-9</strain>
    </source>
</reference>
<dbReference type="EMBL" id="CP001841">
    <property type="protein sequence ID" value="AEF83448.1"/>
    <property type="molecule type" value="Genomic_DNA"/>
</dbReference>
<name>F5YCG5_LEAAZ</name>
<accession>F5YCG5</accession>
<feature type="signal peptide" evidence="1">
    <location>
        <begin position="1"/>
        <end position="24"/>
    </location>
</feature>
<sequence length="465" mass="52783">MDYCMKKTISFSILFLALFGQINAQEIKDNKSEKKLYPALLGGLFSNTIFHLTGRLFGADFSQTSLESFKTNLTSAWVWDNDTFLLNHPGHPYQGGLYHAAARSNGFNFYESIFFDMTGSITWELFGETDIPSLNDLVVTSFGGAAFGEMLHLLYLEIESPWAAALVSPMDALDNVIFKKKPPKTHNLNYFSVMTASGHIQSIKEDRQIFEQLRSNNNYPAPLKTFTANIGGEIIYGDPFIQNSKKPYSQFEIKLQLGGSFTFPWFDWTILSDGYLISFNPIHSEKNILSTGLSMHYDLIVGNYTNFASNALDWSIKWMHIFKNTEFALKTHAGLTFLGSSEYYPFAELSGMHLETYETDNDYGIGGNIKSFFTLQNSKYGKLTLGVCSYLLYIIPWNKPESQGIEFLNLSFFDYTIPLTKKFSIFVNNSLYLKTGTSHRKTNVISIADRILLGVQWVFLDRKSI</sequence>
<dbReference type="STRING" id="545695.TREAZ_2845"/>
<evidence type="ECO:0000259" key="2">
    <source>
        <dbReference type="Pfam" id="PF13084"/>
    </source>
</evidence>
<dbReference type="KEGG" id="taz:TREAZ_2845"/>
<dbReference type="Proteomes" id="UP000009222">
    <property type="component" value="Chromosome"/>
</dbReference>
<dbReference type="AlphaFoldDB" id="F5YCG5"/>